<dbReference type="FunFam" id="3.60.130.10:FF:000002">
    <property type="entry name" value="Alpha-ketoglutarate-dependent taurine dioxygenase"/>
    <property type="match status" value="1"/>
</dbReference>
<dbReference type="InterPro" id="IPR051323">
    <property type="entry name" value="AtsK-like"/>
</dbReference>
<dbReference type="AlphaFoldDB" id="X5MNE4"/>
<evidence type="ECO:0000256" key="1">
    <source>
        <dbReference type="ARBA" id="ARBA00001954"/>
    </source>
</evidence>
<keyword evidence="4 9" id="KW-0223">Dioxygenase</keyword>
<keyword evidence="10" id="KW-1185">Reference proteome</keyword>
<protein>
    <submittedName>
        <fullName evidence="9">Alpha-ketoglutarate-dependent taurine dioxygenase</fullName>
        <ecNumber evidence="9">1.14.11.17</ecNumber>
    </submittedName>
</protein>
<dbReference type="GO" id="GO:0005737">
    <property type="term" value="C:cytoplasm"/>
    <property type="evidence" value="ECO:0007669"/>
    <property type="project" value="TreeGrafter"/>
</dbReference>
<evidence type="ECO:0000256" key="6">
    <source>
        <dbReference type="ARBA" id="ARBA00023004"/>
    </source>
</evidence>
<comment type="cofactor">
    <cofactor evidence="1">
        <name>Fe(2+)</name>
        <dbReference type="ChEBI" id="CHEBI:29033"/>
    </cofactor>
</comment>
<dbReference type="Gene3D" id="3.60.130.10">
    <property type="entry name" value="Clavaminate synthase-like"/>
    <property type="match status" value="1"/>
</dbReference>
<evidence type="ECO:0000256" key="2">
    <source>
        <dbReference type="ARBA" id="ARBA00005896"/>
    </source>
</evidence>
<evidence type="ECO:0000313" key="10">
    <source>
        <dbReference type="Proteomes" id="UP000032160"/>
    </source>
</evidence>
<dbReference type="InterPro" id="IPR042098">
    <property type="entry name" value="TauD-like_sf"/>
</dbReference>
<evidence type="ECO:0000256" key="5">
    <source>
        <dbReference type="ARBA" id="ARBA00023002"/>
    </source>
</evidence>
<dbReference type="SUPFAM" id="SSF51197">
    <property type="entry name" value="Clavaminate synthase-like"/>
    <property type="match status" value="1"/>
</dbReference>
<evidence type="ECO:0000256" key="3">
    <source>
        <dbReference type="ARBA" id="ARBA00022723"/>
    </source>
</evidence>
<dbReference type="InterPro" id="IPR003819">
    <property type="entry name" value="TauD/TfdA-like"/>
</dbReference>
<dbReference type="PANTHER" id="PTHR30468:SF1">
    <property type="entry name" value="ALPHA-KETOGLUTARATE-DEPENDENT SULFONATE DIOXYGENASE"/>
    <property type="match status" value="1"/>
</dbReference>
<dbReference type="GO" id="GO:0046872">
    <property type="term" value="F:metal ion binding"/>
    <property type="evidence" value="ECO:0007669"/>
    <property type="project" value="UniProtKB-KW"/>
</dbReference>
<dbReference type="RefSeq" id="WP_043948185.1">
    <property type="nucleotide sequence ID" value="NZ_HG966617.1"/>
</dbReference>
<gene>
    <name evidence="9" type="ORF">BN1012_Phect1833</name>
</gene>
<organism evidence="9 10">
    <name type="scientific">Candidatus Phaeomarinibacter ectocarpi</name>
    <dbReference type="NCBI Taxonomy" id="1458461"/>
    <lineage>
        <taxon>Bacteria</taxon>
        <taxon>Pseudomonadati</taxon>
        <taxon>Pseudomonadota</taxon>
        <taxon>Alphaproteobacteria</taxon>
        <taxon>Hyphomicrobiales</taxon>
        <taxon>Parvibaculaceae</taxon>
        <taxon>Candidatus Phaeomarinibacter</taxon>
    </lineage>
</organism>
<dbReference type="EMBL" id="HG966617">
    <property type="protein sequence ID" value="CDO60046.1"/>
    <property type="molecule type" value="Genomic_DNA"/>
</dbReference>
<evidence type="ECO:0000313" key="9">
    <source>
        <dbReference type="EMBL" id="CDO60046.1"/>
    </source>
</evidence>
<dbReference type="GO" id="GO:0000908">
    <property type="term" value="F:taurine dioxygenase activity"/>
    <property type="evidence" value="ECO:0007669"/>
    <property type="project" value="UniProtKB-EC"/>
</dbReference>
<dbReference type="KEGG" id="pect:BN1012_Phect1833"/>
<proteinExistence type="inferred from homology"/>
<dbReference type="EC" id="1.14.11.17" evidence="9"/>
<evidence type="ECO:0000256" key="4">
    <source>
        <dbReference type="ARBA" id="ARBA00022964"/>
    </source>
</evidence>
<dbReference type="STRING" id="1458461.BN1012_Phect1833"/>
<dbReference type="OrthoDB" id="7209371at2"/>
<dbReference type="NCBIfam" id="NF007104">
    <property type="entry name" value="PRK09553.1"/>
    <property type="match status" value="1"/>
</dbReference>
<name>X5MNE4_9HYPH</name>
<keyword evidence="5 9" id="KW-0560">Oxidoreductase</keyword>
<dbReference type="Proteomes" id="UP000032160">
    <property type="component" value="Chromosome I"/>
</dbReference>
<dbReference type="Pfam" id="PF02668">
    <property type="entry name" value="TauD"/>
    <property type="match status" value="1"/>
</dbReference>
<feature type="compositionally biased region" description="Basic and acidic residues" evidence="7">
    <location>
        <begin position="175"/>
        <end position="189"/>
    </location>
</feature>
<dbReference type="GO" id="GO:0006790">
    <property type="term" value="P:sulfur compound metabolic process"/>
    <property type="evidence" value="ECO:0007669"/>
    <property type="project" value="TreeGrafter"/>
</dbReference>
<accession>X5MNE4</accession>
<feature type="domain" description="TauD/TfdA-like" evidence="8">
    <location>
        <begin position="7"/>
        <end position="273"/>
    </location>
</feature>
<evidence type="ECO:0000259" key="8">
    <source>
        <dbReference type="Pfam" id="PF02668"/>
    </source>
</evidence>
<keyword evidence="6" id="KW-0408">Iron</keyword>
<dbReference type="PATRIC" id="fig|1458461.3.peg.1837"/>
<comment type="similarity">
    <text evidence="2">Belongs to the TfdA dioxygenase family.</text>
</comment>
<dbReference type="PANTHER" id="PTHR30468">
    <property type="entry name" value="ALPHA-KETOGLUTARATE-DEPENDENT SULFONATE DIOXYGENASE"/>
    <property type="match status" value="1"/>
</dbReference>
<reference evidence="9 10" key="1">
    <citation type="journal article" date="2014" name="Front. Genet.">
        <title>Genome and metabolic network of "Candidatus Phaeomarinobacter ectocarpi" Ec32, a new candidate genus of Alphaproteobacteria frequently associated with brown algae.</title>
        <authorList>
            <person name="Dittami S.M."/>
            <person name="Barbeyron T."/>
            <person name="Boyen C."/>
            <person name="Cambefort J."/>
            <person name="Collet G."/>
            <person name="Delage L."/>
            <person name="Gobet A."/>
            <person name="Groisillier A."/>
            <person name="Leblanc C."/>
            <person name="Michel G."/>
            <person name="Scornet D."/>
            <person name="Siegel A."/>
            <person name="Tapia J.E."/>
            <person name="Tonon T."/>
        </authorList>
    </citation>
    <scope>NUCLEOTIDE SEQUENCE [LARGE SCALE GENOMIC DNA]</scope>
    <source>
        <strain evidence="9 10">Ec32</strain>
    </source>
</reference>
<feature type="region of interest" description="Disordered" evidence="7">
    <location>
        <begin position="171"/>
        <end position="191"/>
    </location>
</feature>
<keyword evidence="3" id="KW-0479">Metal-binding</keyword>
<sequence length="288" mass="33110">MSNAITIDRLTPTIGAEISGVDMSKPLGNETFAAVHDALMAHGVIFFRDQDITPAQHKDFASKFGHLQVHPFAPNHSEEHPEIIVIEHGPKRKPDLNNWHTDVTFMQEPPLGSVLHAKMMPETGGDTMWASMYAAYEALSDRMQRMLGELTAVHDYEHVFGKSGRLYRNQADGKMQSEREKHPPAEHPVIRTHPVTGRQGIFVNSSFTTHIKDMKQKESDALLAFLHEHVKQAEFQCRFRWQKNSVAFWDNRCTQHYAIADYFPEHRQMHRVTIDGDRPQYRSEHRPN</sequence>
<evidence type="ECO:0000256" key="7">
    <source>
        <dbReference type="SAM" id="MobiDB-lite"/>
    </source>
</evidence>
<dbReference type="HOGENOM" id="CLU_036005_2_1_5"/>